<proteinExistence type="predicted"/>
<reference evidence="1" key="1">
    <citation type="submission" date="2021-08" db="EMBL/GenBank/DDBJ databases">
        <authorList>
            <person name="Stevens D.C."/>
        </authorList>
    </citation>
    <scope>NUCLEOTIDE SEQUENCE</scope>
    <source>
        <strain evidence="1">DSM 53165</strain>
    </source>
</reference>
<gene>
    <name evidence="1" type="ORF">K7C98_21790</name>
</gene>
<accession>A0ABS7TUI1</accession>
<organism evidence="1 2">
    <name type="scientific">Nannocystis pusilla</name>
    <dbReference type="NCBI Taxonomy" id="889268"/>
    <lineage>
        <taxon>Bacteria</taxon>
        <taxon>Pseudomonadati</taxon>
        <taxon>Myxococcota</taxon>
        <taxon>Polyangia</taxon>
        <taxon>Nannocystales</taxon>
        <taxon>Nannocystaceae</taxon>
        <taxon>Nannocystis</taxon>
    </lineage>
</organism>
<dbReference type="Proteomes" id="UP001139031">
    <property type="component" value="Unassembled WGS sequence"/>
</dbReference>
<protein>
    <submittedName>
        <fullName evidence="1">Uncharacterized protein</fullName>
    </submittedName>
</protein>
<comment type="caution">
    <text evidence="1">The sequence shown here is derived from an EMBL/GenBank/DDBJ whole genome shotgun (WGS) entry which is preliminary data.</text>
</comment>
<keyword evidence="2" id="KW-1185">Reference proteome</keyword>
<sequence>MQRDIGELWREYRGDPLRLDLLRQAEAEVVAAMATAGDAEPVAQLLRRLREGLVLGHLRWVQTRRVDGGLLALMVMTGRTTAEEALAHAAGGHGYHEVLRHVWRRLPPAALREALQRLGWGEEIFLDDRELGPALRTAAGDDWQDQALAQARRAPEPTRSRLLVELLPALTAARREEALAEVHAGLLELGGRLEQLRLLRGLLAACSAEERAALARRFAVPVGDGGLDLRAWVDAELERAFQAAEEAEGRDLEYLCVHLRFLGPYVTPADSRRWLALVRRGLTRWPYFLHFLSVGVPASLWPEAVEGMPPGQALQARIRLACNDPGRDLAPLLAEYVAAGLGESGWSSLLELAHGAPEPGRSAAAGVVLAACEGHWSAEFEARLLLPAADHGGRVAALLREQPFIDDPPGPGYAHGAFVDVLRAWARRLPESERGAVLLRGAACLDALPPGTRARAAEALGQEPDEESRATLAARGAASQQDADRLLYAAFELRDRDARWADLKSLFRQDDEKLRDLYRRVQGTEFALSEEILSFPVWALDRELWNERIEAEERRNGQVPGELLLQYAKVLDEPERSAVVDRGLDAIEMAHPPLPLETLSGHAGVLEPGQVRRVVAWVLRQDDPHEERLELVSELAGRLLELGHCGEAVAMIRGIHDGEAGARELGRMAGLSARRGESAIGPVDTALTTDRHRLLYVQAFARELGGSEVIVRPDVAGELLARVSMLGDEDSRAAALAAVIGSLPAGASLTPWTAAIHRGTRGATRRRLLLVLFESADLEGPLAVARVREVVKDLLAEASPPAEELEAACLASRCLPAEERVPLWARWLGRSLDESREVLPPLKGRLGGVFLDTLQELGGAPALVQACDVLVEVATTLA</sequence>
<evidence type="ECO:0000313" key="2">
    <source>
        <dbReference type="Proteomes" id="UP001139031"/>
    </source>
</evidence>
<name>A0ABS7TUI1_9BACT</name>
<evidence type="ECO:0000313" key="1">
    <source>
        <dbReference type="EMBL" id="MBZ5711883.1"/>
    </source>
</evidence>
<dbReference type="RefSeq" id="WP_224193647.1">
    <property type="nucleotide sequence ID" value="NZ_JAIRAU010000028.1"/>
</dbReference>
<dbReference type="EMBL" id="JAIRAU010000028">
    <property type="protein sequence ID" value="MBZ5711883.1"/>
    <property type="molecule type" value="Genomic_DNA"/>
</dbReference>